<evidence type="ECO:0000256" key="1">
    <source>
        <dbReference type="ARBA" id="ARBA00022801"/>
    </source>
</evidence>
<evidence type="ECO:0000313" key="4">
    <source>
        <dbReference type="EMBL" id="OSX76586.1"/>
    </source>
</evidence>
<organism evidence="4 5">
    <name type="scientific">Porphyra umbilicalis</name>
    <name type="common">Purple laver</name>
    <name type="synonym">Red alga</name>
    <dbReference type="NCBI Taxonomy" id="2786"/>
    <lineage>
        <taxon>Eukaryota</taxon>
        <taxon>Rhodophyta</taxon>
        <taxon>Bangiophyceae</taxon>
        <taxon>Bangiales</taxon>
        <taxon>Bangiaceae</taxon>
        <taxon>Porphyra</taxon>
    </lineage>
</organism>
<proteinExistence type="predicted"/>
<dbReference type="PROSITE" id="PS51462">
    <property type="entry name" value="NUDIX"/>
    <property type="match status" value="1"/>
</dbReference>
<evidence type="ECO:0000313" key="5">
    <source>
        <dbReference type="Proteomes" id="UP000218209"/>
    </source>
</evidence>
<reference evidence="4 5" key="1">
    <citation type="submission" date="2017-03" db="EMBL/GenBank/DDBJ databases">
        <title>WGS assembly of Porphyra umbilicalis.</title>
        <authorList>
            <person name="Brawley S.H."/>
            <person name="Blouin N.A."/>
            <person name="Ficko-Blean E."/>
            <person name="Wheeler G.L."/>
            <person name="Lohr M."/>
            <person name="Goodson H.V."/>
            <person name="Jenkins J.W."/>
            <person name="Blaby-Haas C.E."/>
            <person name="Helliwell K.E."/>
            <person name="Chan C."/>
            <person name="Marriage T."/>
            <person name="Bhattacharya D."/>
            <person name="Klein A.S."/>
            <person name="Badis Y."/>
            <person name="Brodie J."/>
            <person name="Cao Y."/>
            <person name="Collen J."/>
            <person name="Dittami S.M."/>
            <person name="Gachon C.M."/>
            <person name="Green B.R."/>
            <person name="Karpowicz S."/>
            <person name="Kim J.W."/>
            <person name="Kudahl U."/>
            <person name="Lin S."/>
            <person name="Michel G."/>
            <person name="Mittag M."/>
            <person name="Olson B.J."/>
            <person name="Pangilinan J."/>
            <person name="Peng Y."/>
            <person name="Qiu H."/>
            <person name="Shu S."/>
            <person name="Singer J.T."/>
            <person name="Smith A.G."/>
            <person name="Sprecher B.N."/>
            <person name="Wagner V."/>
            <person name="Wang W."/>
            <person name="Wang Z.-Y."/>
            <person name="Yan J."/>
            <person name="Yarish C."/>
            <person name="Zoeuner-Riek S."/>
            <person name="Zhuang Y."/>
            <person name="Zou Y."/>
            <person name="Lindquist E.A."/>
            <person name="Grimwood J."/>
            <person name="Barry K."/>
            <person name="Rokhsar D.S."/>
            <person name="Schmutz J."/>
            <person name="Stiller J.W."/>
            <person name="Grossman A.R."/>
            <person name="Prochnik S.E."/>
        </authorList>
    </citation>
    <scope>NUCLEOTIDE SEQUENCE [LARGE SCALE GENOMIC DNA]</scope>
    <source>
        <strain evidence="4">4086291</strain>
    </source>
</reference>
<dbReference type="OrthoDB" id="447842at2759"/>
<dbReference type="GO" id="GO:0016787">
    <property type="term" value="F:hydrolase activity"/>
    <property type="evidence" value="ECO:0007669"/>
    <property type="project" value="UniProtKB-KW"/>
</dbReference>
<name>A0A1X6P741_PORUM</name>
<dbReference type="Proteomes" id="UP000218209">
    <property type="component" value="Unassembled WGS sequence"/>
</dbReference>
<dbReference type="PROSITE" id="PS00893">
    <property type="entry name" value="NUDIX_BOX"/>
    <property type="match status" value="1"/>
</dbReference>
<dbReference type="InterPro" id="IPR015797">
    <property type="entry name" value="NUDIX_hydrolase-like_dom_sf"/>
</dbReference>
<keyword evidence="5" id="KW-1185">Reference proteome</keyword>
<dbReference type="SUPFAM" id="SSF55811">
    <property type="entry name" value="Nudix"/>
    <property type="match status" value="1"/>
</dbReference>
<accession>A0A1X6P741</accession>
<evidence type="ECO:0000256" key="2">
    <source>
        <dbReference type="SAM" id="MobiDB-lite"/>
    </source>
</evidence>
<dbReference type="Pfam" id="PF00293">
    <property type="entry name" value="NUDIX"/>
    <property type="match status" value="1"/>
</dbReference>
<dbReference type="InterPro" id="IPR020084">
    <property type="entry name" value="NUDIX_hydrolase_CS"/>
</dbReference>
<feature type="domain" description="Nudix hydrolase" evidence="3">
    <location>
        <begin position="24"/>
        <end position="168"/>
    </location>
</feature>
<dbReference type="InterPro" id="IPR000086">
    <property type="entry name" value="NUDIX_hydrolase_dom"/>
</dbReference>
<gene>
    <name evidence="4" type="ORF">BU14_0184s0013</name>
</gene>
<dbReference type="EMBL" id="KV918861">
    <property type="protein sequence ID" value="OSX76586.1"/>
    <property type="molecule type" value="Genomic_DNA"/>
</dbReference>
<protein>
    <recommendedName>
        <fullName evidence="3">Nudix hydrolase domain-containing protein</fullName>
    </recommendedName>
</protein>
<evidence type="ECO:0000259" key="3">
    <source>
        <dbReference type="PROSITE" id="PS51462"/>
    </source>
</evidence>
<sequence length="191" mass="18808">MAFAPPPGAVARAFGPPTARRRQWWAVAAAAATATGAAGAPPPPPPEVLLIRRGKPPAAGLWSFPGGSLHRDEALVDGAAREVSEETGLAGASAVALRRPVTAVDVVRPPAFHFVVVDVVGFVAAAAPPPVAADDAADAAWVPAASLPPEGGDADGPGGGHATAGLHAAVAHALGVVDAGLVEPPPPSFGW</sequence>
<dbReference type="PANTHER" id="PTHR43736:SF1">
    <property type="entry name" value="DIHYDRONEOPTERIN TRIPHOSPHATE DIPHOSPHATASE"/>
    <property type="match status" value="1"/>
</dbReference>
<dbReference type="AlphaFoldDB" id="A0A1X6P741"/>
<dbReference type="PANTHER" id="PTHR43736">
    <property type="entry name" value="ADP-RIBOSE PYROPHOSPHATASE"/>
    <property type="match status" value="1"/>
</dbReference>
<keyword evidence="1" id="KW-0378">Hydrolase</keyword>
<feature type="region of interest" description="Disordered" evidence="2">
    <location>
        <begin position="144"/>
        <end position="163"/>
    </location>
</feature>
<dbReference type="Gene3D" id="3.90.79.10">
    <property type="entry name" value="Nucleoside Triphosphate Pyrophosphohydrolase"/>
    <property type="match status" value="1"/>
</dbReference>